<proteinExistence type="predicted"/>
<dbReference type="AlphaFoldDB" id="A0A3N4JF67"/>
<evidence type="ECO:0008006" key="3">
    <source>
        <dbReference type="Google" id="ProtNLM"/>
    </source>
</evidence>
<name>A0A3N4JF67_9PEZI</name>
<dbReference type="Proteomes" id="UP000276215">
    <property type="component" value="Unassembled WGS sequence"/>
</dbReference>
<dbReference type="EMBL" id="ML120424">
    <property type="protein sequence ID" value="RPA95608.1"/>
    <property type="molecule type" value="Genomic_DNA"/>
</dbReference>
<evidence type="ECO:0000313" key="1">
    <source>
        <dbReference type="EMBL" id="RPA95608.1"/>
    </source>
</evidence>
<evidence type="ECO:0000313" key="2">
    <source>
        <dbReference type="Proteomes" id="UP000276215"/>
    </source>
</evidence>
<organism evidence="1 2">
    <name type="scientific">Choiromyces venosus 120613-1</name>
    <dbReference type="NCBI Taxonomy" id="1336337"/>
    <lineage>
        <taxon>Eukaryota</taxon>
        <taxon>Fungi</taxon>
        <taxon>Dikarya</taxon>
        <taxon>Ascomycota</taxon>
        <taxon>Pezizomycotina</taxon>
        <taxon>Pezizomycetes</taxon>
        <taxon>Pezizales</taxon>
        <taxon>Tuberaceae</taxon>
        <taxon>Choiromyces</taxon>
    </lineage>
</organism>
<sequence>MAEAIELHSSPTDTAPVTALASAAPSSSLNTDRVDIASSSSSRAAPTVPTLAALTERFQTTAELNSYLLSLSKVELAAIIIVAAAKPSTATESKYAHCVYCHQIFDKECNVGCQIEHFGELGDIDTYDYDKQYTCCGRAFSYDDYDPDIGTPPEDEEPYCYHGKHWEKLIEEDDDEEGIWWQEWKESGNTCLDMGCGEMGTRTTRKKRRMS</sequence>
<accession>A0A3N4JF67</accession>
<keyword evidence="2" id="KW-1185">Reference proteome</keyword>
<reference evidence="1 2" key="1">
    <citation type="journal article" date="2018" name="Nat. Ecol. Evol.">
        <title>Pezizomycetes genomes reveal the molecular basis of ectomycorrhizal truffle lifestyle.</title>
        <authorList>
            <person name="Murat C."/>
            <person name="Payen T."/>
            <person name="Noel B."/>
            <person name="Kuo A."/>
            <person name="Morin E."/>
            <person name="Chen J."/>
            <person name="Kohler A."/>
            <person name="Krizsan K."/>
            <person name="Balestrini R."/>
            <person name="Da Silva C."/>
            <person name="Montanini B."/>
            <person name="Hainaut M."/>
            <person name="Levati E."/>
            <person name="Barry K.W."/>
            <person name="Belfiori B."/>
            <person name="Cichocki N."/>
            <person name="Clum A."/>
            <person name="Dockter R.B."/>
            <person name="Fauchery L."/>
            <person name="Guy J."/>
            <person name="Iotti M."/>
            <person name="Le Tacon F."/>
            <person name="Lindquist E.A."/>
            <person name="Lipzen A."/>
            <person name="Malagnac F."/>
            <person name="Mello A."/>
            <person name="Molinier V."/>
            <person name="Miyauchi S."/>
            <person name="Poulain J."/>
            <person name="Riccioni C."/>
            <person name="Rubini A."/>
            <person name="Sitrit Y."/>
            <person name="Splivallo R."/>
            <person name="Traeger S."/>
            <person name="Wang M."/>
            <person name="Zifcakova L."/>
            <person name="Wipf D."/>
            <person name="Zambonelli A."/>
            <person name="Paolocci F."/>
            <person name="Nowrousian M."/>
            <person name="Ottonello S."/>
            <person name="Baldrian P."/>
            <person name="Spatafora J.W."/>
            <person name="Henrissat B."/>
            <person name="Nagy L.G."/>
            <person name="Aury J.M."/>
            <person name="Wincker P."/>
            <person name="Grigoriev I.V."/>
            <person name="Bonfante P."/>
            <person name="Martin F.M."/>
        </authorList>
    </citation>
    <scope>NUCLEOTIDE SEQUENCE [LARGE SCALE GENOMIC DNA]</scope>
    <source>
        <strain evidence="1 2">120613-1</strain>
    </source>
</reference>
<dbReference type="OrthoDB" id="5413994at2759"/>
<protein>
    <recommendedName>
        <fullName evidence="3">C2H2-type domain-containing protein</fullName>
    </recommendedName>
</protein>
<gene>
    <name evidence="1" type="ORF">L873DRAFT_1812728</name>
</gene>